<gene>
    <name evidence="1" type="ORF">US54_C0074G0012</name>
</gene>
<dbReference type="InterPro" id="IPR023198">
    <property type="entry name" value="PGP-like_dom2"/>
</dbReference>
<dbReference type="InterPro" id="IPR050155">
    <property type="entry name" value="HAD-like_hydrolase_sf"/>
</dbReference>
<dbReference type="SFLD" id="SFLDG01129">
    <property type="entry name" value="C1.5:_HAD__Beta-PGM__Phosphata"/>
    <property type="match status" value="1"/>
</dbReference>
<dbReference type="PANTHER" id="PTHR43434">
    <property type="entry name" value="PHOSPHOGLYCOLATE PHOSPHATASE"/>
    <property type="match status" value="1"/>
</dbReference>
<dbReference type="NCBIfam" id="TIGR01549">
    <property type="entry name" value="HAD-SF-IA-v1"/>
    <property type="match status" value="1"/>
</dbReference>
<dbReference type="Gene3D" id="1.10.150.240">
    <property type="entry name" value="Putative phosphatase, domain 2"/>
    <property type="match status" value="1"/>
</dbReference>
<dbReference type="SFLD" id="SFLDS00003">
    <property type="entry name" value="Haloacid_Dehalogenase"/>
    <property type="match status" value="1"/>
</dbReference>
<dbReference type="NCBIfam" id="TIGR01509">
    <property type="entry name" value="HAD-SF-IA-v3"/>
    <property type="match status" value="1"/>
</dbReference>
<dbReference type="STRING" id="1618481.US54_C0074G0012"/>
<dbReference type="InterPro" id="IPR006439">
    <property type="entry name" value="HAD-SF_hydro_IA"/>
</dbReference>
<dbReference type="InterPro" id="IPR041492">
    <property type="entry name" value="HAD_2"/>
</dbReference>
<dbReference type="InterPro" id="IPR036412">
    <property type="entry name" value="HAD-like_sf"/>
</dbReference>
<dbReference type="GO" id="GO:0006281">
    <property type="term" value="P:DNA repair"/>
    <property type="evidence" value="ECO:0007669"/>
    <property type="project" value="TreeGrafter"/>
</dbReference>
<dbReference type="SFLD" id="SFLDG01135">
    <property type="entry name" value="C1.5.6:_HAD__Beta-PGM__Phospha"/>
    <property type="match status" value="1"/>
</dbReference>
<evidence type="ECO:0000313" key="1">
    <source>
        <dbReference type="EMBL" id="KKQ36286.1"/>
    </source>
</evidence>
<comment type="caution">
    <text evidence="1">The sequence shown here is derived from an EMBL/GenBank/DDBJ whole genome shotgun (WGS) entry which is preliminary data.</text>
</comment>
<accession>A0A0G0K6M8</accession>
<dbReference type="InterPro" id="IPR023214">
    <property type="entry name" value="HAD_sf"/>
</dbReference>
<evidence type="ECO:0000313" key="2">
    <source>
        <dbReference type="Proteomes" id="UP000034471"/>
    </source>
</evidence>
<proteinExistence type="predicted"/>
<dbReference type="EMBL" id="LBTJ01000074">
    <property type="protein sequence ID" value="KKQ36286.1"/>
    <property type="molecule type" value="Genomic_DNA"/>
</dbReference>
<dbReference type="GO" id="GO:0008967">
    <property type="term" value="F:phosphoglycolate phosphatase activity"/>
    <property type="evidence" value="ECO:0007669"/>
    <property type="project" value="TreeGrafter"/>
</dbReference>
<dbReference type="SUPFAM" id="SSF56784">
    <property type="entry name" value="HAD-like"/>
    <property type="match status" value="1"/>
</dbReference>
<dbReference type="Gene3D" id="3.40.50.1000">
    <property type="entry name" value="HAD superfamily/HAD-like"/>
    <property type="match status" value="1"/>
</dbReference>
<dbReference type="PANTHER" id="PTHR43434:SF26">
    <property type="entry name" value="PYROPHOSPHATASE PPAX"/>
    <property type="match status" value="1"/>
</dbReference>
<dbReference type="Proteomes" id="UP000034471">
    <property type="component" value="Unassembled WGS sequence"/>
</dbReference>
<reference evidence="1 2" key="1">
    <citation type="journal article" date="2015" name="Nature">
        <title>rRNA introns, odd ribosomes, and small enigmatic genomes across a large radiation of phyla.</title>
        <authorList>
            <person name="Brown C.T."/>
            <person name="Hug L.A."/>
            <person name="Thomas B.C."/>
            <person name="Sharon I."/>
            <person name="Castelle C.J."/>
            <person name="Singh A."/>
            <person name="Wilkins M.J."/>
            <person name="Williams K.H."/>
            <person name="Banfield J.F."/>
        </authorList>
    </citation>
    <scope>NUCLEOTIDE SEQUENCE [LARGE SCALE GENOMIC DNA]</scope>
</reference>
<dbReference type="AlphaFoldDB" id="A0A0G0K6M8"/>
<protein>
    <submittedName>
        <fullName evidence="1">Pyrophosphatase PpaX</fullName>
    </submittedName>
</protein>
<sequence length="209" mass="23721">MIKAVLFDVDGTLLDTHEYIYQAFEFALNKHHNKISRFQLQQVMGKPLEECYKILTKLDDISHLAKAHYDFQKQNPSLSVPFSNAVDVLMKLRHENYHIAAITTRAKNTAYETLEQSDMLKYLDFVVTIDDVVHPKPHPEPLQKALKYLGVPPHKAVMVGDSPADIEAGKNAGTKTIGVTYGFHGEKIRSSMPDMVVDNIKEVLQYLKL</sequence>
<organism evidence="1 2">
    <name type="scientific">Candidatus Roizmanbacteria bacterium GW2011_GWA2_37_7</name>
    <dbReference type="NCBI Taxonomy" id="1618481"/>
    <lineage>
        <taxon>Bacteria</taxon>
        <taxon>Candidatus Roizmaniibacteriota</taxon>
    </lineage>
</organism>
<name>A0A0G0K6M8_9BACT</name>
<dbReference type="GO" id="GO:0005829">
    <property type="term" value="C:cytosol"/>
    <property type="evidence" value="ECO:0007669"/>
    <property type="project" value="TreeGrafter"/>
</dbReference>
<dbReference type="Pfam" id="PF13419">
    <property type="entry name" value="HAD_2"/>
    <property type="match status" value="1"/>
</dbReference>